<dbReference type="EMBL" id="JARJLR010000468">
    <property type="protein sequence ID" value="MDF3845566.1"/>
    <property type="molecule type" value="Genomic_DNA"/>
</dbReference>
<protein>
    <submittedName>
        <fullName evidence="1">Uncharacterized protein</fullName>
    </submittedName>
</protein>
<evidence type="ECO:0000313" key="1">
    <source>
        <dbReference type="EMBL" id="MDF3845566.1"/>
    </source>
</evidence>
<dbReference type="AlphaFoldDB" id="A0AAW6PEF3"/>
<sequence length="168" mass="18400">MGAMRFFYLKGAGPLHGKIFYREDEYAIDFVCSSSEQLNLKAGTQGCISLLAHSLQLETSVETGALLYPWGFFPLVNVVDGSVEPPKAICGEVRVEFSGVQLVQGVSYEIPGTRDWTVIRDSGSGWVYIGPERFVSENQVFVEFASGSIIGVVEMGVSCLFIRLELTS</sequence>
<organism evidence="1 2">
    <name type="scientific">Pseudomonas citronellolis</name>
    <dbReference type="NCBI Taxonomy" id="53408"/>
    <lineage>
        <taxon>Bacteria</taxon>
        <taxon>Pseudomonadati</taxon>
        <taxon>Pseudomonadota</taxon>
        <taxon>Gammaproteobacteria</taxon>
        <taxon>Pseudomonadales</taxon>
        <taxon>Pseudomonadaceae</taxon>
        <taxon>Pseudomonas</taxon>
    </lineage>
</organism>
<accession>A0AAW6PEF3</accession>
<evidence type="ECO:0000313" key="2">
    <source>
        <dbReference type="Proteomes" id="UP001220662"/>
    </source>
</evidence>
<proteinExistence type="predicted"/>
<gene>
    <name evidence="1" type="ORF">P3W55_27995</name>
</gene>
<comment type="caution">
    <text evidence="1">The sequence shown here is derived from an EMBL/GenBank/DDBJ whole genome shotgun (WGS) entry which is preliminary data.</text>
</comment>
<reference evidence="1" key="1">
    <citation type="submission" date="2023-03" db="EMBL/GenBank/DDBJ databases">
        <title>Draft assemblies of triclosan tolerant bacteria isolated from returned activated sludge.</title>
        <authorList>
            <person name="Van Hamelsveld S."/>
        </authorList>
    </citation>
    <scope>NUCLEOTIDE SEQUENCE</scope>
    <source>
        <strain evidence="1">GW210015_S63</strain>
    </source>
</reference>
<name>A0AAW6PEF3_9PSED</name>
<dbReference type="Proteomes" id="UP001220662">
    <property type="component" value="Unassembled WGS sequence"/>
</dbReference>